<dbReference type="GO" id="GO:0005634">
    <property type="term" value="C:nucleus"/>
    <property type="evidence" value="ECO:0007669"/>
    <property type="project" value="UniProtKB-UniRule"/>
</dbReference>
<feature type="compositionally biased region" description="Basic and acidic residues" evidence="8">
    <location>
        <begin position="80"/>
        <end position="90"/>
    </location>
</feature>
<dbReference type="EMBL" id="CP001323">
    <property type="protein sequence ID" value="ACO61565.1"/>
    <property type="molecule type" value="Genomic_DNA"/>
</dbReference>
<dbReference type="CDD" id="cd00084">
    <property type="entry name" value="HMG-box_SF"/>
    <property type="match status" value="1"/>
</dbReference>
<evidence type="ECO:0000256" key="5">
    <source>
        <dbReference type="PROSITE-ProRule" id="PRU00146"/>
    </source>
</evidence>
<dbReference type="InterPro" id="IPR011011">
    <property type="entry name" value="Znf_FYVE_PHD"/>
</dbReference>
<feature type="compositionally biased region" description="Basic and acidic residues" evidence="8">
    <location>
        <begin position="1279"/>
        <end position="1294"/>
    </location>
</feature>
<gene>
    <name evidence="12" type="ORF">MICPUN_55677</name>
</gene>
<evidence type="ECO:0000259" key="10">
    <source>
        <dbReference type="PROSITE" id="PS50118"/>
    </source>
</evidence>
<accession>C1DZ87</accession>
<dbReference type="PROSITE" id="PS50118">
    <property type="entry name" value="HMG_BOX_2"/>
    <property type="match status" value="1"/>
</dbReference>
<dbReference type="GO" id="GO:0008270">
    <property type="term" value="F:zinc ion binding"/>
    <property type="evidence" value="ECO:0007669"/>
    <property type="project" value="UniProtKB-KW"/>
</dbReference>
<feature type="region of interest" description="Disordered" evidence="8">
    <location>
        <begin position="448"/>
        <end position="473"/>
    </location>
</feature>
<organism evidence="12 13">
    <name type="scientific">Micromonas commoda (strain RCC299 / NOUM17 / CCMP2709)</name>
    <name type="common">Picoplanktonic green alga</name>
    <dbReference type="NCBI Taxonomy" id="296587"/>
    <lineage>
        <taxon>Eukaryota</taxon>
        <taxon>Viridiplantae</taxon>
        <taxon>Chlorophyta</taxon>
        <taxon>Mamiellophyceae</taxon>
        <taxon>Mamiellales</taxon>
        <taxon>Mamiellaceae</taxon>
        <taxon>Micromonas</taxon>
    </lineage>
</organism>
<feature type="compositionally biased region" description="Pro residues" evidence="8">
    <location>
        <begin position="157"/>
        <end position="166"/>
    </location>
</feature>
<feature type="region of interest" description="Disordered" evidence="8">
    <location>
        <begin position="80"/>
        <end position="181"/>
    </location>
</feature>
<dbReference type="InterPro" id="IPR009071">
    <property type="entry name" value="HMG_box_dom"/>
</dbReference>
<dbReference type="eggNOG" id="KOG0381">
    <property type="taxonomic scope" value="Eukaryota"/>
</dbReference>
<feature type="compositionally biased region" description="Acidic residues" evidence="8">
    <location>
        <begin position="124"/>
        <end position="133"/>
    </location>
</feature>
<feature type="region of interest" description="Disordered" evidence="8">
    <location>
        <begin position="572"/>
        <end position="604"/>
    </location>
</feature>
<feature type="region of interest" description="Disordered" evidence="8">
    <location>
        <begin position="631"/>
        <end position="650"/>
    </location>
</feature>
<dbReference type="SUPFAM" id="SSF82199">
    <property type="entry name" value="SET domain"/>
    <property type="match status" value="1"/>
</dbReference>
<feature type="compositionally biased region" description="Low complexity" evidence="8">
    <location>
        <begin position="44"/>
        <end position="58"/>
    </location>
</feature>
<dbReference type="PROSITE" id="PS50016">
    <property type="entry name" value="ZF_PHD_2"/>
    <property type="match status" value="1"/>
</dbReference>
<feature type="domain" description="PHD-type" evidence="9">
    <location>
        <begin position="388"/>
        <end position="440"/>
    </location>
</feature>
<evidence type="ECO:0000313" key="12">
    <source>
        <dbReference type="EMBL" id="ACO61565.1"/>
    </source>
</evidence>
<evidence type="ECO:0000256" key="7">
    <source>
        <dbReference type="SAM" id="Coils"/>
    </source>
</evidence>
<dbReference type="STRING" id="296587.C1DZ87"/>
<dbReference type="InterPro" id="IPR045606">
    <property type="entry name" value="ATXR3_C"/>
</dbReference>
<feature type="region of interest" description="Disordered" evidence="8">
    <location>
        <begin position="1"/>
        <end position="67"/>
    </location>
</feature>
<name>C1DZ87_MICCC</name>
<dbReference type="Pfam" id="PF19633">
    <property type="entry name" value="SDG2_C"/>
    <property type="match status" value="2"/>
</dbReference>
<dbReference type="SUPFAM" id="SSF47095">
    <property type="entry name" value="HMG-box"/>
    <property type="match status" value="1"/>
</dbReference>
<dbReference type="InterPro" id="IPR019787">
    <property type="entry name" value="Znf_PHD-finger"/>
</dbReference>
<dbReference type="Gene3D" id="3.30.40.10">
    <property type="entry name" value="Zinc/RING finger domain, C3HC4 (zinc finger)"/>
    <property type="match status" value="1"/>
</dbReference>
<keyword evidence="4" id="KW-0156">Chromatin regulator</keyword>
<dbReference type="SUPFAM" id="SSF57903">
    <property type="entry name" value="FYVE/PHD zinc finger"/>
    <property type="match status" value="1"/>
</dbReference>
<evidence type="ECO:0000256" key="4">
    <source>
        <dbReference type="ARBA" id="ARBA00022853"/>
    </source>
</evidence>
<dbReference type="Pfam" id="PF00505">
    <property type="entry name" value="HMG_box"/>
    <property type="match status" value="1"/>
</dbReference>
<dbReference type="SMART" id="SM00317">
    <property type="entry name" value="SET"/>
    <property type="match status" value="1"/>
</dbReference>
<proteinExistence type="predicted"/>
<dbReference type="InParanoid" id="C1DZ87"/>
<reference evidence="12 13" key="1">
    <citation type="journal article" date="2009" name="Science">
        <title>Green evolution and dynamic adaptations revealed by genomes of the marine picoeukaryotes Micromonas.</title>
        <authorList>
            <person name="Worden A.Z."/>
            <person name="Lee J.H."/>
            <person name="Mock T."/>
            <person name="Rouze P."/>
            <person name="Simmons M.P."/>
            <person name="Aerts A.L."/>
            <person name="Allen A.E."/>
            <person name="Cuvelier M.L."/>
            <person name="Derelle E."/>
            <person name="Everett M.V."/>
            <person name="Foulon E."/>
            <person name="Grimwood J."/>
            <person name="Gundlach H."/>
            <person name="Henrissat B."/>
            <person name="Napoli C."/>
            <person name="McDonald S.M."/>
            <person name="Parker M.S."/>
            <person name="Rombauts S."/>
            <person name="Salamov A."/>
            <person name="Von Dassow P."/>
            <person name="Badger J.H."/>
            <person name="Coutinho P.M."/>
            <person name="Demir E."/>
            <person name="Dubchak I."/>
            <person name="Gentemann C."/>
            <person name="Eikrem W."/>
            <person name="Gready J.E."/>
            <person name="John U."/>
            <person name="Lanier W."/>
            <person name="Lindquist E.A."/>
            <person name="Lucas S."/>
            <person name="Mayer K.F."/>
            <person name="Moreau H."/>
            <person name="Not F."/>
            <person name="Otillar R."/>
            <person name="Panaud O."/>
            <person name="Pangilinan J."/>
            <person name="Paulsen I."/>
            <person name="Piegu B."/>
            <person name="Poliakov A."/>
            <person name="Robbens S."/>
            <person name="Schmutz J."/>
            <person name="Toulza E."/>
            <person name="Wyss T."/>
            <person name="Zelensky A."/>
            <person name="Zhou K."/>
            <person name="Armbrust E.V."/>
            <person name="Bhattacharya D."/>
            <person name="Goodenough U.W."/>
            <person name="Van de Peer Y."/>
            <person name="Grigoriev I.V."/>
        </authorList>
    </citation>
    <scope>NUCLEOTIDE SEQUENCE [LARGE SCALE GENOMIC DNA]</scope>
    <source>
        <strain evidence="13">RCC299 / NOUM17</strain>
    </source>
</reference>
<evidence type="ECO:0000256" key="3">
    <source>
        <dbReference type="ARBA" id="ARBA00022833"/>
    </source>
</evidence>
<evidence type="ECO:0000259" key="11">
    <source>
        <dbReference type="PROSITE" id="PS50280"/>
    </source>
</evidence>
<dbReference type="PANTHER" id="PTHR46655:SF1">
    <property type="entry name" value="HISTONE-LYSINE N-METHYLTRANSFERASE ATXR3"/>
    <property type="match status" value="1"/>
</dbReference>
<evidence type="ECO:0000256" key="6">
    <source>
        <dbReference type="PROSITE-ProRule" id="PRU00267"/>
    </source>
</evidence>
<dbReference type="GeneID" id="8241008"/>
<dbReference type="Gene3D" id="2.170.270.10">
    <property type="entry name" value="SET domain"/>
    <property type="match status" value="1"/>
</dbReference>
<evidence type="ECO:0000256" key="2">
    <source>
        <dbReference type="ARBA" id="ARBA00022771"/>
    </source>
</evidence>
<sequence length="1496" mass="162668">MEKRPAEDPPAGEDPPKAPRVGPTADADTQTTGGYLPPAPPAKVDASVAASEGVASASPYGPTARLVPEAMITAAVAAMRREDFPRKTTENDEDEAPAMRTETPDEKPPPPANEETPPETEPTPMEDDGEEVVIEERAWTGGETLSTAPASSSPHARPAPPHPPISAPAIVHEPPARAPPPKVLLESRRGPTTQEALDALKEELRTHRERDPHWRFLQAHQFKTAWAEEWPGGLWIANRVGDGERARRYRASMSEAELELLNELISSTAAAPRKPLWTVPGLDPASLWKAIQRDPDPFARDILRDLERAERTEPYLQVGDRWRREPWEVNPYEHIGPGFVVADDLPEPDASEVCEKLHTTMPRGWTDLPPEPPSAMLNGAKMAAAVDDVKCLECGRADGEADFVLCDGCPDDDVRGGHWRCLGMARLPTGDWFCDRCVTDGKGTNDDAMYGDAGDDGAGDSSPGDSPPVPSIAPIVPLHPYVPNAKPRVHDRVPLRLGVDVEERPMWGCDCYTRVAVDAALSRAPGYAGDCVDARRRRDLFFSKLLMPAVHTMGADGWDLALAVQKLAAGTSPREPYDDAAARNEAGADGGGDSPGGDSPAPSAFERDFATIKEGCDAILRAIREVDEAALPTVPPPKPAKGQKTKLQMEGTGVAGIKGSKESRDAAANAAGIKRPMTAFFIFSQEQRALLIEQRPELRTNISAVGKLMGERWRKLSDEEKFPYAIKAEEARHEYEIAATKAEEEAHAAAKAREEAEMAALAQERADAEAKKAEAAAALEREMAEAAEKGIILQVYGAGRKPRKPNQSSLKSHKRRHFRMHPKGIGIVCIRPEGLPPGTYIQDYLGELYSPWRWFERQDAIKKREPDKELPDFFNITLERPAEDAAGHDVLFVEAAHRCTFASRLSHSCAPNCQTVGVAVADQTDQKLDQKLDQNNLDQKLGQTADPPRTKLSIAQYTTRHVSYGEELCWNYSCVTESEKEYRAAICLCSSTTCKGAFLDYAGSSAFTAVMNVRHNFLDRNALLIRACSEPLTSDDRARLATAGIKSAALTMPGERTRTGERVECPEWLIKWASLTLEYIEMEKELLPAALTAKPIDGIVYDAGFAAATAAGVVATRISNLVVTLDKIKYVMRQPGQNRAPFLRHLSDNEVVDHLLGDILKRAADTFAKKVGVKAGLPFFGGKGARNAGAEAKMPAAVGQREGDVLRFILGVLAKPPSEFTPQEASQTLETCSRKIRDLGAVHCAMADLLLLYARTAHWCTPEAYAGFQSPPVRLVPLPKDKLGGRDRRLKDGNDAGDAAEGTTVQIPEGTTVPIPEGTVQIPHPPDGASDAAPTKSTLANGRKLPAVFKGNIDNVMKKKYQPHFAWGQLVSWFKQTIYDPSASLSAERRGAMSLPDPESAYGDKNYVTGDRRSMLRQIARDPSKMWPTTWAWSFRNPGKVYGSPFIDDAIRAAKGEERTLPGLLEELRAVLAEEGGGAGDGATGAAAAGGKKRKK</sequence>
<feature type="DNA-binding region" description="HMG box" evidence="6">
    <location>
        <begin position="673"/>
        <end position="743"/>
    </location>
</feature>
<dbReference type="GO" id="GO:0003677">
    <property type="term" value="F:DNA binding"/>
    <property type="evidence" value="ECO:0007669"/>
    <property type="project" value="UniProtKB-UniRule"/>
</dbReference>
<dbReference type="PROSITE" id="PS50280">
    <property type="entry name" value="SET"/>
    <property type="match status" value="1"/>
</dbReference>
<keyword evidence="7" id="KW-0175">Coiled coil</keyword>
<evidence type="ECO:0000313" key="13">
    <source>
        <dbReference type="Proteomes" id="UP000002009"/>
    </source>
</evidence>
<dbReference type="InterPro" id="IPR013083">
    <property type="entry name" value="Znf_RING/FYVE/PHD"/>
</dbReference>
<feature type="domain" description="HMG box" evidence="10">
    <location>
        <begin position="673"/>
        <end position="743"/>
    </location>
</feature>
<keyword evidence="6" id="KW-0539">Nucleus</keyword>
<dbReference type="SMART" id="SM00398">
    <property type="entry name" value="HMG"/>
    <property type="match status" value="1"/>
</dbReference>
<evidence type="ECO:0000259" key="9">
    <source>
        <dbReference type="PROSITE" id="PS50016"/>
    </source>
</evidence>
<dbReference type="KEGG" id="mis:MICPUN_55677"/>
<dbReference type="eggNOG" id="KOG1080">
    <property type="taxonomic scope" value="Eukaryota"/>
</dbReference>
<protein>
    <submittedName>
        <fullName evidence="12">Set domain protein</fullName>
    </submittedName>
</protein>
<keyword evidence="13" id="KW-1185">Reference proteome</keyword>
<feature type="region of interest" description="Disordered" evidence="8">
    <location>
        <begin position="1279"/>
        <end position="1337"/>
    </location>
</feature>
<feature type="domain" description="SET" evidence="11">
    <location>
        <begin position="805"/>
        <end position="973"/>
    </location>
</feature>
<dbReference type="Gene3D" id="1.10.30.10">
    <property type="entry name" value="High mobility group box domain"/>
    <property type="match status" value="1"/>
</dbReference>
<keyword evidence="2 5" id="KW-0863">Zinc-finger</keyword>
<evidence type="ECO:0000256" key="8">
    <source>
        <dbReference type="SAM" id="MobiDB-lite"/>
    </source>
</evidence>
<evidence type="ECO:0000256" key="1">
    <source>
        <dbReference type="ARBA" id="ARBA00022723"/>
    </source>
</evidence>
<keyword evidence="1" id="KW-0479">Metal-binding</keyword>
<dbReference type="InterPro" id="IPR001214">
    <property type="entry name" value="SET_dom"/>
</dbReference>
<dbReference type="InterPro" id="IPR046341">
    <property type="entry name" value="SET_dom_sf"/>
</dbReference>
<feature type="coiled-coil region" evidence="7">
    <location>
        <begin position="725"/>
        <end position="789"/>
    </location>
</feature>
<dbReference type="RefSeq" id="XP_002500307.1">
    <property type="nucleotide sequence ID" value="XM_002500261.1"/>
</dbReference>
<dbReference type="InterPro" id="IPR001965">
    <property type="entry name" value="Znf_PHD"/>
</dbReference>
<dbReference type="PANTHER" id="PTHR46655">
    <property type="entry name" value="HISTONE-LYSINE N-METHYLTRANSFERASE ATXR3"/>
    <property type="match status" value="1"/>
</dbReference>
<dbReference type="OrthoDB" id="308383at2759"/>
<dbReference type="InterPro" id="IPR036910">
    <property type="entry name" value="HMG_box_dom_sf"/>
</dbReference>
<dbReference type="SMART" id="SM00249">
    <property type="entry name" value="PHD"/>
    <property type="match status" value="1"/>
</dbReference>
<dbReference type="Proteomes" id="UP000002009">
    <property type="component" value="Chromosome 2"/>
</dbReference>
<keyword evidence="3" id="KW-0862">Zinc</keyword>
<dbReference type="GO" id="GO:0006325">
    <property type="term" value="P:chromatin organization"/>
    <property type="evidence" value="ECO:0007669"/>
    <property type="project" value="UniProtKB-KW"/>
</dbReference>
<dbReference type="OMA" id="VEERPMW"/>
<feature type="region of interest" description="Disordered" evidence="8">
    <location>
        <begin position="1475"/>
        <end position="1496"/>
    </location>
</feature>
<keyword evidence="6" id="KW-0238">DNA-binding</keyword>